<accession>A0A1G9U046</accession>
<dbReference type="Gene3D" id="3.30.300.30">
    <property type="match status" value="1"/>
</dbReference>
<dbReference type="Proteomes" id="UP000198901">
    <property type="component" value="Unassembled WGS sequence"/>
</dbReference>
<keyword evidence="8" id="KW-1185">Reference proteome</keyword>
<dbReference type="InterPro" id="IPR032387">
    <property type="entry name" value="ACAS_N"/>
</dbReference>
<feature type="domain" description="AMP-dependent synthetase/ligase" evidence="5">
    <location>
        <begin position="100"/>
        <end position="460"/>
    </location>
</feature>
<dbReference type="Gene3D" id="3.40.50.12780">
    <property type="entry name" value="N-terminal domain of ligase-like"/>
    <property type="match status" value="1"/>
</dbReference>
<evidence type="ECO:0000313" key="7">
    <source>
        <dbReference type="EMBL" id="SDM53377.1"/>
    </source>
</evidence>
<dbReference type="InterPro" id="IPR020845">
    <property type="entry name" value="AMP-binding_CS"/>
</dbReference>
<dbReference type="NCBIfam" id="TIGR01217">
    <property type="entry name" value="ac_ac_CoA_syn"/>
    <property type="match status" value="1"/>
</dbReference>
<dbReference type="OrthoDB" id="9778383at2"/>
<feature type="domain" description="Acetyl-coenzyme A synthetase N-terminal" evidence="6">
    <location>
        <begin position="36"/>
        <end position="90"/>
    </location>
</feature>
<dbReference type="InterPro" id="IPR005914">
    <property type="entry name" value="Acac_CoA_synth"/>
</dbReference>
<dbReference type="CDD" id="cd05943">
    <property type="entry name" value="AACS"/>
    <property type="match status" value="1"/>
</dbReference>
<dbReference type="EMBL" id="FNGS01000007">
    <property type="protein sequence ID" value="SDM53377.1"/>
    <property type="molecule type" value="Genomic_DNA"/>
</dbReference>
<dbReference type="AlphaFoldDB" id="A0A1G9U046"/>
<dbReference type="PANTHER" id="PTHR42921:SF1">
    <property type="entry name" value="ACETOACETYL-COA SYNTHETASE"/>
    <property type="match status" value="1"/>
</dbReference>
<evidence type="ECO:0000259" key="5">
    <source>
        <dbReference type="Pfam" id="PF00501"/>
    </source>
</evidence>
<sequence>MKIPRLLWTPAHPESSRLSHYVSWLAETSGLHFTDYADLWRWSTDETEAFWESLVRYFDIRFHSPYTSVLTGVMPRAHWFSGGTLNYAEQVFRNETDAWPALLFCSENQPLTEISWSELRAQTARFAAWLKEQGVGPGDRVAAYLPTVPEATAALLATLSVGAIWSSTSPDFGVGAAADRFAQIEPKVLLGIGTYRYGGKLFDKTEAVLALAEALPGLPAVVWVQQPGKAPGVYWESIQQSPEPELAFTPVEFNHPIWILYSSGTTGLPKPIVHSHGGVLLEHLKYLVLHNDVRPGERFFWYTTTGWMMWNFLNASLLAGATAVLYDGSPGYPGLDFLWQLAQDARIAHFGTSAPFIGSCLKAGLTLPFDLPHLRTIGSTGSPLSAEGFDWVYAHVKPDVWLSSMSGGTDICTAWVGANPWRPVYEGEIQCRCLGCAMDSFDEDGHPLVDEVGEMVVTQPMPSMPVFFWNDPDFQRYTESYFETYPGVWRHGDWLKITKRDTLVILGRSDATLNRQGVRIGTAEIYRATDTFPEIRDSLIVHLEETDYMPLFVVLQEGIELSPALDQRIRQAIRQACSPRHVPDRILAVPDIPYTLSGKKLEKPVKQLLQGKPLEKVMNPGSVRNPGAMEWFNHHKNRLSDHGSDS</sequence>
<gene>
    <name evidence="7" type="ORF">SAMN04488090_3621</name>
</gene>
<protein>
    <submittedName>
        <fullName evidence="7">Acetoacetyl-CoA synthetase</fullName>
    </submittedName>
</protein>
<dbReference type="RefSeq" id="WP_093205488.1">
    <property type="nucleotide sequence ID" value="NZ_FNGS01000007.1"/>
</dbReference>
<dbReference type="GO" id="GO:0006629">
    <property type="term" value="P:lipid metabolic process"/>
    <property type="evidence" value="ECO:0007669"/>
    <property type="project" value="InterPro"/>
</dbReference>
<dbReference type="SUPFAM" id="SSF56801">
    <property type="entry name" value="Acetyl-CoA synthetase-like"/>
    <property type="match status" value="1"/>
</dbReference>
<reference evidence="7 8" key="1">
    <citation type="submission" date="2016-10" db="EMBL/GenBank/DDBJ databases">
        <authorList>
            <person name="de Groot N.N."/>
        </authorList>
    </citation>
    <scope>NUCLEOTIDE SEQUENCE [LARGE SCALE GENOMIC DNA]</scope>
    <source>
        <strain evidence="7 8">DSM 21668</strain>
    </source>
</reference>
<evidence type="ECO:0000256" key="4">
    <source>
        <dbReference type="ARBA" id="ARBA00022840"/>
    </source>
</evidence>
<dbReference type="InterPro" id="IPR045851">
    <property type="entry name" value="AMP-bd_C_sf"/>
</dbReference>
<dbReference type="GO" id="GO:0030729">
    <property type="term" value="F:acetoacetate-CoA ligase activity"/>
    <property type="evidence" value="ECO:0007669"/>
    <property type="project" value="InterPro"/>
</dbReference>
<evidence type="ECO:0000313" key="8">
    <source>
        <dbReference type="Proteomes" id="UP000198901"/>
    </source>
</evidence>
<keyword evidence="3" id="KW-0547">Nucleotide-binding</keyword>
<evidence type="ECO:0000256" key="1">
    <source>
        <dbReference type="ARBA" id="ARBA00006432"/>
    </source>
</evidence>
<dbReference type="NCBIfam" id="NF002937">
    <property type="entry name" value="PRK03584.1"/>
    <property type="match status" value="1"/>
</dbReference>
<evidence type="ECO:0000259" key="6">
    <source>
        <dbReference type="Pfam" id="PF16177"/>
    </source>
</evidence>
<evidence type="ECO:0000256" key="3">
    <source>
        <dbReference type="ARBA" id="ARBA00022741"/>
    </source>
</evidence>
<dbReference type="GO" id="GO:0005524">
    <property type="term" value="F:ATP binding"/>
    <property type="evidence" value="ECO:0007669"/>
    <property type="project" value="UniProtKB-KW"/>
</dbReference>
<dbReference type="InterPro" id="IPR042099">
    <property type="entry name" value="ANL_N_sf"/>
</dbReference>
<comment type="similarity">
    <text evidence="1">Belongs to the ATP-dependent AMP-binding enzyme family.</text>
</comment>
<dbReference type="InterPro" id="IPR000873">
    <property type="entry name" value="AMP-dep_synth/lig_dom"/>
</dbReference>
<proteinExistence type="inferred from homology"/>
<dbReference type="STRING" id="563176.SAMN04488090_3621"/>
<evidence type="ECO:0000256" key="2">
    <source>
        <dbReference type="ARBA" id="ARBA00022598"/>
    </source>
</evidence>
<dbReference type="PANTHER" id="PTHR42921">
    <property type="entry name" value="ACETOACETYL-COA SYNTHETASE"/>
    <property type="match status" value="1"/>
</dbReference>
<keyword evidence="4" id="KW-0067">ATP-binding</keyword>
<keyword evidence="2" id="KW-0436">Ligase</keyword>
<name>A0A1G9U046_9BACT</name>
<organism evidence="7 8">
    <name type="scientific">Siphonobacter aquaeclarae</name>
    <dbReference type="NCBI Taxonomy" id="563176"/>
    <lineage>
        <taxon>Bacteria</taxon>
        <taxon>Pseudomonadati</taxon>
        <taxon>Bacteroidota</taxon>
        <taxon>Cytophagia</taxon>
        <taxon>Cytophagales</taxon>
        <taxon>Cytophagaceae</taxon>
        <taxon>Siphonobacter</taxon>
    </lineage>
</organism>
<dbReference type="Pfam" id="PF00501">
    <property type="entry name" value="AMP-binding"/>
    <property type="match status" value="1"/>
</dbReference>
<dbReference type="Pfam" id="PF16177">
    <property type="entry name" value="ACAS_N"/>
    <property type="match status" value="1"/>
</dbReference>
<dbReference type="PROSITE" id="PS00455">
    <property type="entry name" value="AMP_BINDING"/>
    <property type="match status" value="1"/>
</dbReference>